<dbReference type="PANTHER" id="PTHR47718">
    <property type="entry name" value="OS01G0519700 PROTEIN"/>
    <property type="match status" value="1"/>
</dbReference>
<accession>A0A163IUF9</accession>
<feature type="non-terminal residue" evidence="2">
    <location>
        <position position="1"/>
    </location>
</feature>
<gene>
    <name evidence="2" type="primary">ABSGL_00737.1 scaffold 925</name>
</gene>
<dbReference type="InterPro" id="IPR018289">
    <property type="entry name" value="MULE_transposase_dom"/>
</dbReference>
<dbReference type="Proteomes" id="UP000078561">
    <property type="component" value="Unassembled WGS sequence"/>
</dbReference>
<dbReference type="Pfam" id="PF10551">
    <property type="entry name" value="MULE"/>
    <property type="match status" value="1"/>
</dbReference>
<sequence length="205" mass="22714">EMVAAKVPPRAIVEIMDNTGANMIVMDVSNLNRLRFAGLDTAGCQDMCGFIVYLEANGYECMQLGRRFNEVVVVDATYKTNQFRLPFVNMIGVHNVGPDDKTLSNFVIAGAWVAKEDEVSYSWVMEQLSNAVYLNGKWKPALYFTSVEEYGKAESLFKKMCLTGTQDGFDCAYDSLVDLTLKTTNDKGAAIKASLNRICGITEPE</sequence>
<dbReference type="AlphaFoldDB" id="A0A163IUF9"/>
<dbReference type="OrthoDB" id="2379842at2759"/>
<proteinExistence type="predicted"/>
<keyword evidence="3" id="KW-1185">Reference proteome</keyword>
<evidence type="ECO:0000313" key="2">
    <source>
        <dbReference type="EMBL" id="SAL95412.1"/>
    </source>
</evidence>
<dbReference type="EMBL" id="LT550315">
    <property type="protein sequence ID" value="SAL95412.1"/>
    <property type="molecule type" value="Genomic_DNA"/>
</dbReference>
<dbReference type="InParanoid" id="A0A163IUF9"/>
<dbReference type="PANTHER" id="PTHR47718:SF10">
    <property type="entry name" value="PROTEIN FAR1-RELATED SEQUENCE"/>
    <property type="match status" value="1"/>
</dbReference>
<organism evidence="2">
    <name type="scientific">Absidia glauca</name>
    <name type="common">Pin mould</name>
    <dbReference type="NCBI Taxonomy" id="4829"/>
    <lineage>
        <taxon>Eukaryota</taxon>
        <taxon>Fungi</taxon>
        <taxon>Fungi incertae sedis</taxon>
        <taxon>Mucoromycota</taxon>
        <taxon>Mucoromycotina</taxon>
        <taxon>Mucoromycetes</taxon>
        <taxon>Mucorales</taxon>
        <taxon>Cunninghamellaceae</taxon>
        <taxon>Absidia</taxon>
    </lineage>
</organism>
<name>A0A163IUF9_ABSGL</name>
<evidence type="ECO:0000313" key="3">
    <source>
        <dbReference type="Proteomes" id="UP000078561"/>
    </source>
</evidence>
<evidence type="ECO:0000259" key="1">
    <source>
        <dbReference type="Pfam" id="PF10551"/>
    </source>
</evidence>
<protein>
    <recommendedName>
        <fullName evidence="1">MULE transposase domain-containing protein</fullName>
    </recommendedName>
</protein>
<reference evidence="2" key="1">
    <citation type="submission" date="2016-04" db="EMBL/GenBank/DDBJ databases">
        <authorList>
            <person name="Evans L.H."/>
            <person name="Alamgir A."/>
            <person name="Owens N."/>
            <person name="Weber N.D."/>
            <person name="Virtaneva K."/>
            <person name="Barbian K."/>
            <person name="Babar A."/>
            <person name="Rosenke K."/>
        </authorList>
    </citation>
    <scope>NUCLEOTIDE SEQUENCE [LARGE SCALE GENOMIC DNA]</scope>
    <source>
        <strain evidence="2">CBS 101.48</strain>
    </source>
</reference>
<feature type="domain" description="MULE transposase" evidence="1">
    <location>
        <begin position="71"/>
        <end position="137"/>
    </location>
</feature>